<organism evidence="5 6">
    <name type="scientific">Batrachochytrium salamandrivorans</name>
    <dbReference type="NCBI Taxonomy" id="1357716"/>
    <lineage>
        <taxon>Eukaryota</taxon>
        <taxon>Fungi</taxon>
        <taxon>Fungi incertae sedis</taxon>
        <taxon>Chytridiomycota</taxon>
        <taxon>Chytridiomycota incertae sedis</taxon>
        <taxon>Chytridiomycetes</taxon>
        <taxon>Rhizophydiales</taxon>
        <taxon>Rhizophydiales incertae sedis</taxon>
        <taxon>Batrachochytrium</taxon>
    </lineage>
</organism>
<dbReference type="InterPro" id="IPR001878">
    <property type="entry name" value="Znf_CCHC"/>
</dbReference>
<dbReference type="Gene3D" id="4.10.60.10">
    <property type="entry name" value="Zinc finger, CCHC-type"/>
    <property type="match status" value="1"/>
</dbReference>
<keyword evidence="1" id="KW-0479">Metal-binding</keyword>
<keyword evidence="6" id="KW-1185">Reference proteome</keyword>
<gene>
    <name evidence="5" type="ORF">BASA50_002629</name>
</gene>
<dbReference type="InterPro" id="IPR036875">
    <property type="entry name" value="Znf_CCHC_sf"/>
</dbReference>
<dbReference type="InterPro" id="IPR021109">
    <property type="entry name" value="Peptidase_aspartic_dom_sf"/>
</dbReference>
<dbReference type="SUPFAM" id="SSF57756">
    <property type="entry name" value="Retrovirus zinc finger-like domains"/>
    <property type="match status" value="1"/>
</dbReference>
<evidence type="ECO:0000256" key="2">
    <source>
        <dbReference type="SAM" id="Coils"/>
    </source>
</evidence>
<name>A0ABQ8FKW8_9FUNG</name>
<feature type="region of interest" description="Disordered" evidence="3">
    <location>
        <begin position="336"/>
        <end position="355"/>
    </location>
</feature>
<protein>
    <recommendedName>
        <fullName evidence="4">CCHC-type domain-containing protein</fullName>
    </recommendedName>
</protein>
<feature type="region of interest" description="Disordered" evidence="3">
    <location>
        <begin position="1"/>
        <end position="21"/>
    </location>
</feature>
<evidence type="ECO:0000313" key="5">
    <source>
        <dbReference type="EMBL" id="KAH6600041.1"/>
    </source>
</evidence>
<dbReference type="Proteomes" id="UP001648503">
    <property type="component" value="Unassembled WGS sequence"/>
</dbReference>
<dbReference type="SMART" id="SM00343">
    <property type="entry name" value="ZnF_C2HC"/>
    <property type="match status" value="1"/>
</dbReference>
<dbReference type="Gene3D" id="2.40.70.10">
    <property type="entry name" value="Acid Proteases"/>
    <property type="match status" value="1"/>
</dbReference>
<reference evidence="5 6" key="1">
    <citation type="submission" date="2021-02" db="EMBL/GenBank/DDBJ databases">
        <title>Variation within the Batrachochytrium salamandrivorans European outbreak.</title>
        <authorList>
            <person name="Kelly M."/>
            <person name="Pasmans F."/>
            <person name="Shea T.P."/>
            <person name="Munoz J.F."/>
            <person name="Carranza S."/>
            <person name="Cuomo C.A."/>
            <person name="Martel A."/>
        </authorList>
    </citation>
    <scope>NUCLEOTIDE SEQUENCE [LARGE SCALE GENOMIC DNA]</scope>
    <source>
        <strain evidence="5 6">AMFP18/2</strain>
    </source>
</reference>
<accession>A0ABQ8FKW8</accession>
<keyword evidence="2" id="KW-0175">Coiled coil</keyword>
<feature type="coiled-coil region" evidence="2">
    <location>
        <begin position="49"/>
        <end position="76"/>
    </location>
</feature>
<feature type="region of interest" description="Disordered" evidence="3">
    <location>
        <begin position="227"/>
        <end position="255"/>
    </location>
</feature>
<comment type="caution">
    <text evidence="5">The sequence shown here is derived from an EMBL/GenBank/DDBJ whole genome shotgun (WGS) entry which is preliminary data.</text>
</comment>
<sequence length="534" mass="60164">MSRHSTSSSHGTNDPAIGHSMDSDIHELQHSISELLSQYCITRRDDTGRLRQSQQANELQQEVNTLRTELDFLIQIQRSLTQQPTLQASLSPPVVSQNYTPPRCRLPSDMPKFKRPTVEAQSTVQDFISVFERKLKADSYSTKKYVDALTACCHPEKADWVEPNITHCQSWDDTKDRFLRHFIDEDMETLYAYELEGILKNPKESIHAFADRYLHAIRLTKADPQLETCSSHPLPDKAIRPSQKRRQSGQSNTARECRHSLWNRANTSDAISTYENQCKTRVFPKSMLATSNATYAPISQRCHKCNKVGHYANRCPKLTNAAPVPTRHSSALVTNQSSNQNGFTTAYQESEAESKDPTVEDFYELFSKQPSNHLSQSLSEQTGIDYNSAFLVPIIFESMQLSAYIDSEASHSSVPQTLLQQIPHRKVIPPVPNSKTSLGAKDAYTPRLGSIDLPFTWDNKKFTHKFEISDPPAGIQAIIGRDLFTLLGITISGLPLPQPVNKPAEEELAQPTSMIDDATKDHHLESHHELTEAI</sequence>
<evidence type="ECO:0000256" key="3">
    <source>
        <dbReference type="SAM" id="MobiDB-lite"/>
    </source>
</evidence>
<feature type="compositionally biased region" description="Polar residues" evidence="3">
    <location>
        <begin position="1"/>
        <end position="12"/>
    </location>
</feature>
<proteinExistence type="predicted"/>
<feature type="domain" description="CCHC-type" evidence="4">
    <location>
        <begin position="301"/>
        <end position="317"/>
    </location>
</feature>
<dbReference type="EMBL" id="JAFCIX010000051">
    <property type="protein sequence ID" value="KAH6600041.1"/>
    <property type="molecule type" value="Genomic_DNA"/>
</dbReference>
<feature type="compositionally biased region" description="Polar residues" evidence="3">
    <location>
        <begin position="336"/>
        <end position="348"/>
    </location>
</feature>
<keyword evidence="1" id="KW-0862">Zinc</keyword>
<evidence type="ECO:0000259" key="4">
    <source>
        <dbReference type="PROSITE" id="PS50158"/>
    </source>
</evidence>
<dbReference type="SUPFAM" id="SSF50630">
    <property type="entry name" value="Acid proteases"/>
    <property type="match status" value="1"/>
</dbReference>
<dbReference type="PROSITE" id="PS50158">
    <property type="entry name" value="ZF_CCHC"/>
    <property type="match status" value="1"/>
</dbReference>
<keyword evidence="1" id="KW-0863">Zinc-finger</keyword>
<evidence type="ECO:0000256" key="1">
    <source>
        <dbReference type="PROSITE-ProRule" id="PRU00047"/>
    </source>
</evidence>
<evidence type="ECO:0000313" key="6">
    <source>
        <dbReference type="Proteomes" id="UP001648503"/>
    </source>
</evidence>